<gene>
    <name evidence="2" type="ORF">EVA94_02360</name>
</gene>
<dbReference type="Gene3D" id="1.20.1640.10">
    <property type="entry name" value="Multidrug efflux transporter AcrB transmembrane domain"/>
    <property type="match status" value="2"/>
</dbReference>
<dbReference type="GO" id="GO:0005886">
    <property type="term" value="C:plasma membrane"/>
    <property type="evidence" value="ECO:0007669"/>
    <property type="project" value="TreeGrafter"/>
</dbReference>
<dbReference type="Proteomes" id="UP000315498">
    <property type="component" value="Unassembled WGS sequence"/>
</dbReference>
<feature type="transmembrane region" description="Helical" evidence="1">
    <location>
        <begin position="908"/>
        <end position="931"/>
    </location>
</feature>
<feature type="transmembrane region" description="Helical" evidence="1">
    <location>
        <begin position="850"/>
        <end position="870"/>
    </location>
</feature>
<organism evidence="2 3">
    <name type="scientific">SAR86 cluster bacterium</name>
    <dbReference type="NCBI Taxonomy" id="2030880"/>
    <lineage>
        <taxon>Bacteria</taxon>
        <taxon>Pseudomonadati</taxon>
        <taxon>Pseudomonadota</taxon>
        <taxon>Gammaproteobacteria</taxon>
        <taxon>SAR86 cluster</taxon>
    </lineage>
</organism>
<proteinExistence type="predicted"/>
<dbReference type="EMBL" id="SHBG01000016">
    <property type="protein sequence ID" value="RZO24724.1"/>
    <property type="molecule type" value="Genomic_DNA"/>
</dbReference>
<comment type="caution">
    <text evidence="2">The sequence shown here is derived from an EMBL/GenBank/DDBJ whole genome shotgun (WGS) entry which is preliminary data.</text>
</comment>
<dbReference type="Gene3D" id="3.30.2090.10">
    <property type="entry name" value="Multidrug efflux transporter AcrB TolC docking domain, DN and DC subdomains"/>
    <property type="match status" value="2"/>
</dbReference>
<accession>A0A520MU57</accession>
<evidence type="ECO:0000256" key="1">
    <source>
        <dbReference type="SAM" id="Phobius"/>
    </source>
</evidence>
<keyword evidence="1" id="KW-0472">Membrane</keyword>
<protein>
    <submittedName>
        <fullName evidence="2">Efflux RND transporter permease subunit</fullName>
    </submittedName>
</protein>
<dbReference type="Gene3D" id="3.30.70.1430">
    <property type="entry name" value="Multidrug efflux transporter AcrB pore domain"/>
    <property type="match status" value="2"/>
</dbReference>
<feature type="transmembrane region" description="Helical" evidence="1">
    <location>
        <begin position="522"/>
        <end position="541"/>
    </location>
</feature>
<feature type="transmembrane region" description="Helical" evidence="1">
    <location>
        <begin position="877"/>
        <end position="896"/>
    </location>
</feature>
<keyword evidence="1" id="KW-1133">Transmembrane helix</keyword>
<evidence type="ECO:0000313" key="2">
    <source>
        <dbReference type="EMBL" id="RZO24724.1"/>
    </source>
</evidence>
<dbReference type="Pfam" id="PF00873">
    <property type="entry name" value="ACR_tran"/>
    <property type="match status" value="1"/>
</dbReference>
<dbReference type="GO" id="GO:0042910">
    <property type="term" value="F:xenobiotic transmembrane transporter activity"/>
    <property type="evidence" value="ECO:0007669"/>
    <property type="project" value="TreeGrafter"/>
</dbReference>
<dbReference type="SUPFAM" id="SSF82693">
    <property type="entry name" value="Multidrug efflux transporter AcrB pore domain, PN1, PN2, PC1 and PC2 subdomains"/>
    <property type="match status" value="2"/>
</dbReference>
<dbReference type="SUPFAM" id="SSF82866">
    <property type="entry name" value="Multidrug efflux transporter AcrB transmembrane domain"/>
    <property type="match status" value="2"/>
</dbReference>
<dbReference type="Gene3D" id="3.30.70.1440">
    <property type="entry name" value="Multidrug efflux transporter AcrB pore domain"/>
    <property type="match status" value="1"/>
</dbReference>
<dbReference type="PANTHER" id="PTHR32063">
    <property type="match status" value="1"/>
</dbReference>
<feature type="transmembrane region" description="Helical" evidence="1">
    <location>
        <begin position="428"/>
        <end position="450"/>
    </location>
</feature>
<dbReference type="SUPFAM" id="SSF82714">
    <property type="entry name" value="Multidrug efflux transporter AcrB TolC docking domain, DN and DC subdomains"/>
    <property type="match status" value="2"/>
</dbReference>
<evidence type="ECO:0000313" key="3">
    <source>
        <dbReference type="Proteomes" id="UP000315498"/>
    </source>
</evidence>
<feature type="transmembrane region" description="Helical" evidence="1">
    <location>
        <begin position="462"/>
        <end position="486"/>
    </location>
</feature>
<feature type="transmembrane region" description="Helical" evidence="1">
    <location>
        <begin position="995"/>
        <end position="1024"/>
    </location>
</feature>
<sequence>MIQIIDFAIKKAKTTLLIAFMVIIAGSYARQEIPIAASPNVQLPFISVSVFLDGASPGDTSRLIARPLENRLKTVTGVKSIRSTSYLSYARIFLEFEVGFDIDKALVDIKQGVEEIKYQLPQEAEDPQIQEYSEASFPVMNISIVGGTSVRQKVFYARELKDKIEPIEQILEVRLTGAPEEVLEGIIDKSKMESYGVTLSDIYYSVSNNNLIIPGGNQDTGRGSFNIEVPSIIESAKDVYAIPVKVTKDAIVTLGDIASIKRTFKDFTSYARVNGEDAVTLEISLRESANAIDASNAIRDILKNFESTLPKNLKIAISNDDTVYASLMVKELNGNIIAAVILIMVLVIASMGTRVSMLVGLSIPFCFLMTYLILYSLGMEVNFLVMMGLLLGMGMLIDGSIVITEYADKKIAEGLSRAEGYTLASKRMFYPIIASTGTTLAAFIPIMFWPGFTGQFMRYLPITIFFVLSASLFYSLIVIPVLGTYFGQKESALNNNEEHISIFVRLTDWYGKYIKKFVENPVETVLAVIAVLMLIIMSYSFSGKGTIYFAIVDPVQANITIKARGNFSALEAKEIVEQVEERFLKIEGIKNVYLRSGSDWWESGADRIGGGFIETLEPSQRDISGFEIMDQLKTSTQDLPGIAVEIEADLGGPSFNSPIELDIYGDTEEDVNIAVNRIENFMRNEMNGLNNIFSSKAYPSVEWSVEVDKQKAAQLGVSVSDVGALVQMLTNGFKVGEYRPDDAKDEVEIRAKFPDSDRTITGIRDLNVVTKLGTVPVSSFVKVIPKENRQTVNRKNGKYFQEVGAGTEDESKVSQKISELENWLKSENLGNNISYQFSGMAAETEDVNNFMIVAGLTAVFMMLLMLITQFNSFYQSFIILSSVTISFVGVLLGLLITGKSFSTTMTGISIVTLAGIVVNNNIVLIDTFNKLKEESPQYKKSIHIVNACKQRLRPIILTSLTTIFGLMPLAMGISIDIISRDIIVGSRIVDWWSNLAVSIVFGLGFSTFITLILTPAILALPYALRNEYKKYFQTQVNNIQ</sequence>
<feature type="transmembrane region" description="Helical" evidence="1">
    <location>
        <begin position="332"/>
        <end position="351"/>
    </location>
</feature>
<dbReference type="PRINTS" id="PR00702">
    <property type="entry name" value="ACRIFLAVINRP"/>
</dbReference>
<feature type="transmembrane region" description="Helical" evidence="1">
    <location>
        <begin position="383"/>
        <end position="407"/>
    </location>
</feature>
<dbReference type="InterPro" id="IPR027463">
    <property type="entry name" value="AcrB_DN_DC_subdom"/>
</dbReference>
<reference evidence="2 3" key="1">
    <citation type="submission" date="2019-02" db="EMBL/GenBank/DDBJ databases">
        <title>Prokaryotic population dynamics and viral predation in marine succession experiment using metagenomics: the confinement effect.</title>
        <authorList>
            <person name="Haro-Moreno J.M."/>
            <person name="Rodriguez-Valera F."/>
            <person name="Lopez-Perez M."/>
        </authorList>
    </citation>
    <scope>NUCLEOTIDE SEQUENCE [LARGE SCALE GENOMIC DNA]</scope>
    <source>
        <strain evidence="2">MED-G161</strain>
    </source>
</reference>
<keyword evidence="1" id="KW-0812">Transmembrane</keyword>
<dbReference type="InterPro" id="IPR001036">
    <property type="entry name" value="Acrflvin-R"/>
</dbReference>
<dbReference type="PANTHER" id="PTHR32063:SF0">
    <property type="entry name" value="SWARMING MOTILITY PROTEIN SWRC"/>
    <property type="match status" value="1"/>
</dbReference>
<dbReference type="AlphaFoldDB" id="A0A520MU57"/>
<feature type="transmembrane region" description="Helical" evidence="1">
    <location>
        <begin position="358"/>
        <end position="377"/>
    </location>
</feature>
<name>A0A520MU57_9GAMM</name>
<feature type="transmembrane region" description="Helical" evidence="1">
    <location>
        <begin position="952"/>
        <end position="975"/>
    </location>
</feature>
<dbReference type="Gene3D" id="3.30.70.1320">
    <property type="entry name" value="Multidrug efflux transporter AcrB pore domain like"/>
    <property type="match status" value="1"/>
</dbReference>